<dbReference type="AlphaFoldDB" id="A0A8H7BQR0"/>
<evidence type="ECO:0000256" key="2">
    <source>
        <dbReference type="SAM" id="Phobius"/>
    </source>
</evidence>
<keyword evidence="2" id="KW-0812">Transmembrane</keyword>
<dbReference type="Pfam" id="PF06772">
    <property type="entry name" value="LtrA"/>
    <property type="match status" value="1"/>
</dbReference>
<evidence type="ECO:0000313" key="3">
    <source>
        <dbReference type="EMBL" id="KAF7724578.1"/>
    </source>
</evidence>
<feature type="compositionally biased region" description="Basic and acidic residues" evidence="1">
    <location>
        <begin position="244"/>
        <end position="264"/>
    </location>
</feature>
<protein>
    <recommendedName>
        <fullName evidence="5">Bacterial low temperature requirement A protein-domain-containing protein</fullName>
    </recommendedName>
</protein>
<feature type="compositionally biased region" description="Polar residues" evidence="1">
    <location>
        <begin position="19"/>
        <end position="29"/>
    </location>
</feature>
<feature type="transmembrane region" description="Helical" evidence="2">
    <location>
        <begin position="450"/>
        <end position="470"/>
    </location>
</feature>
<dbReference type="OrthoDB" id="191995at2759"/>
<comment type="caution">
    <text evidence="3">The sequence shown here is derived from an EMBL/GenBank/DDBJ whole genome shotgun (WGS) entry which is preliminary data.</text>
</comment>
<proteinExistence type="predicted"/>
<dbReference type="PANTHER" id="PTHR42101">
    <property type="entry name" value="CHROMOSOME 16, WHOLE GENOME SHOTGUN SEQUENCE"/>
    <property type="match status" value="1"/>
</dbReference>
<keyword evidence="4" id="KW-1185">Reference proteome</keyword>
<keyword evidence="2" id="KW-0472">Membrane</keyword>
<dbReference type="InterPro" id="IPR010640">
    <property type="entry name" value="Low_temperature_requirement_A"/>
</dbReference>
<sequence length="761" mass="85827">MSSHHTRQGPAISGPTAWRTAQRSSYQQDNLEDPERGAVEIGETLRRSVSRSSRSTSGRHHLRHHLHLSHLQQHLRDAGATNPLHDALGRPIRRHGPETFGEVMLHPLKELELHRQRIQEYEQQKKEYEAKHPGQTFVPSDPVPEEVEKPQLRTLIHFRHLVGDQSIRITKEIADQLRNPLEITDDELLKLYELQNTDELVEFFQKSGRDYSIKIHKTMDVRAELATKKSDFENLKEEIKSEIKGEHKQRNLNETFTEKEKEADYEGTVAPPSPSAATPAADQGQRETPAAIIIDLNPNVYLELKYYWAEHEEEKGDPASTRRPIFVLPDPDLSDEIGVETAATWIELFGDVFYVGWLSTFTHAHHMANGESLGRYVAWFVVMWWTWCSSALYTSRYDSAVGMAATSDHLWDSPKGFIIGYMVMKAVLLIEYSVVLWASILSGSFAKRPLSGYVAINALSIIMWGISLHFDGPETHNVTARFVLWYLSIFIEAMVNIVLKRSKQVSLAASHLAERFGLFTIIVLGENCMGFMKMVAEANTEIRVVVANMFGVVIIFLYFFMYFDDFSKEILCEVEMSQIWMYLHFPLHLCQVAFGIALTDLITIFSNGWDDPVNGYEKMVHDCPAIQSQLNPQTSLHMVSATRSLLNSFSMAVEAAPAAAGAEHASGHGGGCEFDDPDTLYYVFSAFWVSGGLILCINALIKLVNTPVAARWSRYVCGSRFLNAIVFFGLSKASYSNLNGLAMLGLMMGCLILQSSIDLLD</sequence>
<feature type="region of interest" description="Disordered" evidence="1">
    <location>
        <begin position="1"/>
        <end position="62"/>
    </location>
</feature>
<dbReference type="PANTHER" id="PTHR42101:SF1">
    <property type="entry name" value="LOW TEMPERATURE REQUIREMENT A"/>
    <property type="match status" value="1"/>
</dbReference>
<feature type="region of interest" description="Disordered" evidence="1">
    <location>
        <begin position="244"/>
        <end position="284"/>
    </location>
</feature>
<evidence type="ECO:0000313" key="4">
    <source>
        <dbReference type="Proteomes" id="UP000605846"/>
    </source>
</evidence>
<evidence type="ECO:0008006" key="5">
    <source>
        <dbReference type="Google" id="ProtNLM"/>
    </source>
</evidence>
<feature type="transmembrane region" description="Helical" evidence="2">
    <location>
        <begin position="376"/>
        <end position="396"/>
    </location>
</feature>
<evidence type="ECO:0000256" key="1">
    <source>
        <dbReference type="SAM" id="MobiDB-lite"/>
    </source>
</evidence>
<organism evidence="3 4">
    <name type="scientific">Apophysomyces ossiformis</name>
    <dbReference type="NCBI Taxonomy" id="679940"/>
    <lineage>
        <taxon>Eukaryota</taxon>
        <taxon>Fungi</taxon>
        <taxon>Fungi incertae sedis</taxon>
        <taxon>Mucoromycota</taxon>
        <taxon>Mucoromycotina</taxon>
        <taxon>Mucoromycetes</taxon>
        <taxon>Mucorales</taxon>
        <taxon>Mucorineae</taxon>
        <taxon>Mucoraceae</taxon>
        <taxon>Apophysomyces</taxon>
    </lineage>
</organism>
<feature type="transmembrane region" description="Helical" evidence="2">
    <location>
        <begin position="544"/>
        <end position="563"/>
    </location>
</feature>
<keyword evidence="2" id="KW-1133">Transmembrane helix</keyword>
<feature type="transmembrane region" description="Helical" evidence="2">
    <location>
        <begin position="742"/>
        <end position="760"/>
    </location>
</feature>
<feature type="transmembrane region" description="Helical" evidence="2">
    <location>
        <begin position="680"/>
        <end position="700"/>
    </location>
</feature>
<dbReference type="Proteomes" id="UP000605846">
    <property type="component" value="Unassembled WGS sequence"/>
</dbReference>
<feature type="transmembrane region" description="Helical" evidence="2">
    <location>
        <begin position="482"/>
        <end position="500"/>
    </location>
</feature>
<name>A0A8H7BQR0_9FUNG</name>
<dbReference type="EMBL" id="JABAYA010000116">
    <property type="protein sequence ID" value="KAF7724578.1"/>
    <property type="molecule type" value="Genomic_DNA"/>
</dbReference>
<feature type="transmembrane region" description="Helical" evidence="2">
    <location>
        <begin position="416"/>
        <end position="438"/>
    </location>
</feature>
<reference evidence="3" key="1">
    <citation type="submission" date="2020-01" db="EMBL/GenBank/DDBJ databases">
        <title>Genome Sequencing of Three Apophysomyces-Like Fungal Strains Confirms a Novel Fungal Genus in the Mucoromycota with divergent Burkholderia-like Endosymbiotic Bacteria.</title>
        <authorList>
            <person name="Stajich J.E."/>
            <person name="Macias A.M."/>
            <person name="Carter-House D."/>
            <person name="Lovett B."/>
            <person name="Kasson L.R."/>
            <person name="Berry K."/>
            <person name="Grigoriev I."/>
            <person name="Chang Y."/>
            <person name="Spatafora J."/>
            <person name="Kasson M.T."/>
        </authorList>
    </citation>
    <scope>NUCLEOTIDE SEQUENCE</scope>
    <source>
        <strain evidence="3">NRRL A-21654</strain>
    </source>
</reference>
<feature type="transmembrane region" description="Helical" evidence="2">
    <location>
        <begin position="583"/>
        <end position="605"/>
    </location>
</feature>
<feature type="compositionally biased region" description="Basic and acidic residues" evidence="1">
    <location>
        <begin position="33"/>
        <end position="46"/>
    </location>
</feature>
<feature type="transmembrane region" description="Helical" evidence="2">
    <location>
        <begin position="512"/>
        <end position="532"/>
    </location>
</feature>
<gene>
    <name evidence="3" type="ORF">EC973_000886</name>
</gene>
<accession>A0A8H7BQR0</accession>